<organism evidence="1 2">
    <name type="scientific">Dendrothele bispora (strain CBS 962.96)</name>
    <dbReference type="NCBI Taxonomy" id="1314807"/>
    <lineage>
        <taxon>Eukaryota</taxon>
        <taxon>Fungi</taxon>
        <taxon>Dikarya</taxon>
        <taxon>Basidiomycota</taxon>
        <taxon>Agaricomycotina</taxon>
        <taxon>Agaricomycetes</taxon>
        <taxon>Agaricomycetidae</taxon>
        <taxon>Agaricales</taxon>
        <taxon>Agaricales incertae sedis</taxon>
        <taxon>Dendrothele</taxon>
    </lineage>
</organism>
<reference evidence="1 2" key="1">
    <citation type="journal article" date="2019" name="Nat. Ecol. Evol.">
        <title>Megaphylogeny resolves global patterns of mushroom evolution.</title>
        <authorList>
            <person name="Varga T."/>
            <person name="Krizsan K."/>
            <person name="Foldi C."/>
            <person name="Dima B."/>
            <person name="Sanchez-Garcia M."/>
            <person name="Sanchez-Ramirez S."/>
            <person name="Szollosi G.J."/>
            <person name="Szarkandi J.G."/>
            <person name="Papp V."/>
            <person name="Albert L."/>
            <person name="Andreopoulos W."/>
            <person name="Angelini C."/>
            <person name="Antonin V."/>
            <person name="Barry K.W."/>
            <person name="Bougher N.L."/>
            <person name="Buchanan P."/>
            <person name="Buyck B."/>
            <person name="Bense V."/>
            <person name="Catcheside P."/>
            <person name="Chovatia M."/>
            <person name="Cooper J."/>
            <person name="Damon W."/>
            <person name="Desjardin D."/>
            <person name="Finy P."/>
            <person name="Geml J."/>
            <person name="Haridas S."/>
            <person name="Hughes K."/>
            <person name="Justo A."/>
            <person name="Karasinski D."/>
            <person name="Kautmanova I."/>
            <person name="Kiss B."/>
            <person name="Kocsube S."/>
            <person name="Kotiranta H."/>
            <person name="LaButti K.M."/>
            <person name="Lechner B.E."/>
            <person name="Liimatainen K."/>
            <person name="Lipzen A."/>
            <person name="Lukacs Z."/>
            <person name="Mihaltcheva S."/>
            <person name="Morgado L.N."/>
            <person name="Niskanen T."/>
            <person name="Noordeloos M.E."/>
            <person name="Ohm R.A."/>
            <person name="Ortiz-Santana B."/>
            <person name="Ovrebo C."/>
            <person name="Racz N."/>
            <person name="Riley R."/>
            <person name="Savchenko A."/>
            <person name="Shiryaev A."/>
            <person name="Soop K."/>
            <person name="Spirin V."/>
            <person name="Szebenyi C."/>
            <person name="Tomsovsky M."/>
            <person name="Tulloss R.E."/>
            <person name="Uehling J."/>
            <person name="Grigoriev I.V."/>
            <person name="Vagvolgyi C."/>
            <person name="Papp T."/>
            <person name="Martin F.M."/>
            <person name="Miettinen O."/>
            <person name="Hibbett D.S."/>
            <person name="Nagy L.G."/>
        </authorList>
    </citation>
    <scope>NUCLEOTIDE SEQUENCE [LARGE SCALE GENOMIC DNA]</scope>
    <source>
        <strain evidence="1 2">CBS 962.96</strain>
    </source>
</reference>
<name>A0A4S8KVU7_DENBC</name>
<accession>A0A4S8KVU7</accession>
<evidence type="ECO:0000313" key="1">
    <source>
        <dbReference type="EMBL" id="THU79628.1"/>
    </source>
</evidence>
<protein>
    <submittedName>
        <fullName evidence="1">Uncharacterized protein</fullName>
    </submittedName>
</protein>
<gene>
    <name evidence="1" type="ORF">K435DRAFT_973082</name>
</gene>
<dbReference type="EMBL" id="ML180000">
    <property type="protein sequence ID" value="THU79628.1"/>
    <property type="molecule type" value="Genomic_DNA"/>
</dbReference>
<dbReference type="AlphaFoldDB" id="A0A4S8KVU7"/>
<keyword evidence="2" id="KW-1185">Reference proteome</keyword>
<feature type="non-terminal residue" evidence="1">
    <location>
        <position position="173"/>
    </location>
</feature>
<proteinExistence type="predicted"/>
<dbReference type="Proteomes" id="UP000297245">
    <property type="component" value="Unassembled WGS sequence"/>
</dbReference>
<sequence length="173" mass="20681">MLPLWFCYWAYTYRPHITSSSSNIFAVGLHSTHLLHLMCTFGPCYPRLFNSVNAIFECIVQYPDNIYHPHPVHLLFLAAIDPHIVCLIRFKWERGGMVEEWEVFWGKQSSPREWREGWNGWERNRESGTPSSIWIFSSCNTLVFYLLYIRTLNIIIRYQFFHHQIRPSHSFPL</sequence>
<evidence type="ECO:0000313" key="2">
    <source>
        <dbReference type="Proteomes" id="UP000297245"/>
    </source>
</evidence>